<organism evidence="12 13">
    <name type="scientific">Anopheles minimus</name>
    <dbReference type="NCBI Taxonomy" id="112268"/>
    <lineage>
        <taxon>Eukaryota</taxon>
        <taxon>Metazoa</taxon>
        <taxon>Ecdysozoa</taxon>
        <taxon>Arthropoda</taxon>
        <taxon>Hexapoda</taxon>
        <taxon>Insecta</taxon>
        <taxon>Pterygota</taxon>
        <taxon>Neoptera</taxon>
        <taxon>Endopterygota</taxon>
        <taxon>Diptera</taxon>
        <taxon>Nematocera</taxon>
        <taxon>Culicoidea</taxon>
        <taxon>Culicidae</taxon>
        <taxon>Anophelinae</taxon>
        <taxon>Anopheles</taxon>
    </lineage>
</organism>
<evidence type="ECO:0000256" key="7">
    <source>
        <dbReference type="ARBA" id="ARBA00023315"/>
    </source>
</evidence>
<dbReference type="InterPro" id="IPR019467">
    <property type="entry name" value="Hat1_N"/>
</dbReference>
<dbReference type="InterPro" id="IPR013523">
    <property type="entry name" value="Hist_AcTrfase_HAT1_C"/>
</dbReference>
<evidence type="ECO:0000259" key="10">
    <source>
        <dbReference type="Pfam" id="PF10394"/>
    </source>
</evidence>
<dbReference type="AlphaFoldDB" id="A0A2C9H6G4"/>
<dbReference type="InterPro" id="IPR048776">
    <property type="entry name" value="HAT1_C"/>
</dbReference>
<protein>
    <recommendedName>
        <fullName evidence="4">Histone acetyltransferase type B catalytic subunit</fullName>
        <ecNumber evidence="3">2.3.1.48</ecNumber>
    </recommendedName>
</protein>
<feature type="domain" description="Histone acetyltransferase type B catalytic subunit C-terminal" evidence="11">
    <location>
        <begin position="349"/>
        <end position="400"/>
    </location>
</feature>
<dbReference type="EC" id="2.3.1.48" evidence="3"/>
<keyword evidence="6" id="KW-0539">Nucleus</keyword>
<reference evidence="12" key="2">
    <citation type="submission" date="2020-05" db="UniProtKB">
        <authorList>
            <consortium name="EnsemblMetazoa"/>
        </authorList>
    </citation>
    <scope>IDENTIFICATION</scope>
    <source>
        <strain evidence="12">MINIMUS1</strain>
    </source>
</reference>
<dbReference type="Gene3D" id="1.10.10.390">
    <property type="match status" value="1"/>
</dbReference>
<name>A0A2C9H6G4_9DIPT</name>
<evidence type="ECO:0000256" key="9">
    <source>
        <dbReference type="SAM" id="Coils"/>
    </source>
</evidence>
<dbReference type="STRING" id="112268.A0A2C9H6G4"/>
<feature type="domain" description="Histone acetyl transferase HAT1 N-terminal" evidence="10">
    <location>
        <begin position="76"/>
        <end position="240"/>
    </location>
</feature>
<dbReference type="GO" id="GO:0031509">
    <property type="term" value="P:subtelomeric heterochromatin formation"/>
    <property type="evidence" value="ECO:0007669"/>
    <property type="project" value="InterPro"/>
</dbReference>
<evidence type="ECO:0000256" key="4">
    <source>
        <dbReference type="ARBA" id="ARBA00021268"/>
    </source>
</evidence>
<dbReference type="InterPro" id="IPR037113">
    <property type="entry name" value="Hat1_N_sf"/>
</dbReference>
<dbReference type="GO" id="GO:0004402">
    <property type="term" value="F:histone acetyltransferase activity"/>
    <property type="evidence" value="ECO:0007669"/>
    <property type="project" value="InterPro"/>
</dbReference>
<dbReference type="VEuPathDB" id="VectorBase:AMIN016061"/>
<dbReference type="SUPFAM" id="SSF55729">
    <property type="entry name" value="Acyl-CoA N-acyltransferases (Nat)"/>
    <property type="match status" value="1"/>
</dbReference>
<evidence type="ECO:0000256" key="6">
    <source>
        <dbReference type="ARBA" id="ARBA00023242"/>
    </source>
</evidence>
<evidence type="ECO:0000313" key="12">
    <source>
        <dbReference type="EnsemblMetazoa" id="AMIN016061-PA"/>
    </source>
</evidence>
<dbReference type="Pfam" id="PF10394">
    <property type="entry name" value="Hat1_N"/>
    <property type="match status" value="1"/>
</dbReference>
<sequence length="482" mass="55817">MFFFPFRRPNLLLALSPAISEKCVHWISIRKIRLPASHIEALACTTNSIFVVLVQLGGHQSLGKMSRRTDIRDFVSFALDCTRFRLVREEADVENEKLRFAPQMAHQIFGESESIFGYRGLKIEIMASAGPLDLYFDISYTKKVEDLRTEGLKSDNVMKSLADMVEDGCFYTNLDEFKRIHAAKSAAFRPHGSKVDEFTYPLDGRDTETRTFEVYVSSAENAEYMKFHTRLEMFSFWYIDGFSRVEIDPLWLFFTVYERYGADNNNESATNDAANVRYATVGYVSVYQYYSYPKNIRPRVSQILILPPFQKLGIAARLINHTTYEYFRKKDNVTDITFEEPIDVIQHIRSVVDAKRCKELSAFAPDKLLAGFSQEMLRQARATYLINPKQCRVVYEILRLGITDTDNAEQYRAYRVEVKKRLNMNYSRHRRDLARAKKRGVDVTVAMCGIPNVSERIESLNAEYRQVEQIYALVLQKLLTEG</sequence>
<keyword evidence="7" id="KW-0012">Acyltransferase</keyword>
<dbReference type="Gene3D" id="3.90.360.10">
    <property type="entry name" value="Histone acetyl transferase 1 (HAT1), N-terminal domain"/>
    <property type="match status" value="1"/>
</dbReference>
<accession>A0A2C9H6G4</accession>
<evidence type="ECO:0000313" key="13">
    <source>
        <dbReference type="Proteomes" id="UP000075920"/>
    </source>
</evidence>
<feature type="coiled-coil region" evidence="9">
    <location>
        <begin position="419"/>
        <end position="477"/>
    </location>
</feature>
<evidence type="ECO:0000256" key="8">
    <source>
        <dbReference type="ARBA" id="ARBA00048017"/>
    </source>
</evidence>
<evidence type="ECO:0000256" key="3">
    <source>
        <dbReference type="ARBA" id="ARBA00013184"/>
    </source>
</evidence>
<evidence type="ECO:0000259" key="11">
    <source>
        <dbReference type="Pfam" id="PF21183"/>
    </source>
</evidence>
<dbReference type="GO" id="GO:0042393">
    <property type="term" value="F:histone binding"/>
    <property type="evidence" value="ECO:0007669"/>
    <property type="project" value="InterPro"/>
</dbReference>
<proteinExistence type="inferred from homology"/>
<dbReference type="GO" id="GO:0000781">
    <property type="term" value="C:chromosome, telomeric region"/>
    <property type="evidence" value="ECO:0007669"/>
    <property type="project" value="GOC"/>
</dbReference>
<evidence type="ECO:0000256" key="5">
    <source>
        <dbReference type="ARBA" id="ARBA00022679"/>
    </source>
</evidence>
<dbReference type="InterPro" id="IPR017380">
    <property type="entry name" value="Hist_AcTrfase_B-typ_cat-su"/>
</dbReference>
<evidence type="ECO:0000256" key="1">
    <source>
        <dbReference type="ARBA" id="ARBA00004123"/>
    </source>
</evidence>
<keyword evidence="9" id="KW-0175">Coiled coil</keyword>
<dbReference type="PANTHER" id="PTHR12046">
    <property type="entry name" value="HISTONE ACETYLTRANSFERASE TYPE B CATALYTIC SUBUNIT"/>
    <property type="match status" value="1"/>
</dbReference>
<keyword evidence="13" id="KW-1185">Reference proteome</keyword>
<keyword evidence="5" id="KW-0808">Transferase</keyword>
<comment type="similarity">
    <text evidence="2">Belongs to the HAT1 family.</text>
</comment>
<dbReference type="InterPro" id="IPR016181">
    <property type="entry name" value="Acyl_CoA_acyltransferase"/>
</dbReference>
<comment type="catalytic activity">
    <reaction evidence="8">
        <text>L-lysyl-[protein] + acetyl-CoA = N(6)-acetyl-L-lysyl-[protein] + CoA + H(+)</text>
        <dbReference type="Rhea" id="RHEA:45948"/>
        <dbReference type="Rhea" id="RHEA-COMP:9752"/>
        <dbReference type="Rhea" id="RHEA-COMP:10731"/>
        <dbReference type="ChEBI" id="CHEBI:15378"/>
        <dbReference type="ChEBI" id="CHEBI:29969"/>
        <dbReference type="ChEBI" id="CHEBI:57287"/>
        <dbReference type="ChEBI" id="CHEBI:57288"/>
        <dbReference type="ChEBI" id="CHEBI:61930"/>
        <dbReference type="EC" id="2.3.1.48"/>
    </reaction>
</comment>
<evidence type="ECO:0000256" key="2">
    <source>
        <dbReference type="ARBA" id="ARBA00010543"/>
    </source>
</evidence>
<comment type="subcellular location">
    <subcellularLocation>
        <location evidence="1">Nucleus</location>
    </subcellularLocation>
</comment>
<dbReference type="EnsemblMetazoa" id="AMIN016061-RA">
    <property type="protein sequence ID" value="AMIN016061-PA"/>
    <property type="gene ID" value="AMIN016061"/>
</dbReference>
<dbReference type="Pfam" id="PF21183">
    <property type="entry name" value="HAT1_C"/>
    <property type="match status" value="1"/>
</dbReference>
<dbReference type="GO" id="GO:0005634">
    <property type="term" value="C:nucleus"/>
    <property type="evidence" value="ECO:0007669"/>
    <property type="project" value="UniProtKB-SubCell"/>
</dbReference>
<reference evidence="13" key="1">
    <citation type="submission" date="2013-03" db="EMBL/GenBank/DDBJ databases">
        <title>The Genome Sequence of Anopheles minimus MINIMUS1.</title>
        <authorList>
            <consortium name="The Broad Institute Genomics Platform"/>
            <person name="Neafsey D.E."/>
            <person name="Walton C."/>
            <person name="Walker B."/>
            <person name="Young S.K."/>
            <person name="Zeng Q."/>
            <person name="Gargeya S."/>
            <person name="Fitzgerald M."/>
            <person name="Haas B."/>
            <person name="Abouelleil A."/>
            <person name="Allen A.W."/>
            <person name="Alvarado L."/>
            <person name="Arachchi H.M."/>
            <person name="Berlin A.M."/>
            <person name="Chapman S.B."/>
            <person name="Gainer-Dewar J."/>
            <person name="Goldberg J."/>
            <person name="Griggs A."/>
            <person name="Gujja S."/>
            <person name="Hansen M."/>
            <person name="Howarth C."/>
            <person name="Imamovic A."/>
            <person name="Ireland A."/>
            <person name="Larimer J."/>
            <person name="McCowan C."/>
            <person name="Murphy C."/>
            <person name="Pearson M."/>
            <person name="Poon T.W."/>
            <person name="Priest M."/>
            <person name="Roberts A."/>
            <person name="Saif S."/>
            <person name="Shea T."/>
            <person name="Sisk P."/>
            <person name="Sykes S."/>
            <person name="Wortman J."/>
            <person name="Nusbaum C."/>
            <person name="Birren B."/>
        </authorList>
    </citation>
    <scope>NUCLEOTIDE SEQUENCE [LARGE SCALE GENOMIC DNA]</scope>
    <source>
        <strain evidence="13">MINIMUS1</strain>
    </source>
</reference>
<dbReference type="Gene3D" id="3.40.630.30">
    <property type="match status" value="1"/>
</dbReference>
<dbReference type="Proteomes" id="UP000075920">
    <property type="component" value="Unassembled WGS sequence"/>
</dbReference>